<evidence type="ECO:0000313" key="4">
    <source>
        <dbReference type="EMBL" id="EME35468.1"/>
    </source>
</evidence>
<reference evidence="4 5" key="1">
    <citation type="journal article" date="2014" name="Genome Announc.">
        <title>Draft Genome Sequence of Kocuria palustris PEL.</title>
        <authorList>
            <person name="Sharma G."/>
            <person name="Khatri I."/>
            <person name="Subramanian S."/>
        </authorList>
    </citation>
    <scope>NUCLEOTIDE SEQUENCE [LARGE SCALE GENOMIC DNA]</scope>
    <source>
        <strain evidence="4 5">PEL</strain>
    </source>
</reference>
<evidence type="ECO:0000259" key="3">
    <source>
        <dbReference type="PROSITE" id="PS51186"/>
    </source>
</evidence>
<dbReference type="EMBL" id="ANHZ02000041">
    <property type="protein sequence ID" value="EME35468.1"/>
    <property type="molecule type" value="Genomic_DNA"/>
</dbReference>
<keyword evidence="5" id="KW-1185">Reference proteome</keyword>
<dbReference type="Proteomes" id="UP000009877">
    <property type="component" value="Unassembled WGS sequence"/>
</dbReference>
<dbReference type="PANTHER" id="PTHR43877:SF1">
    <property type="entry name" value="ACETYLTRANSFERASE"/>
    <property type="match status" value="1"/>
</dbReference>
<dbReference type="STRING" id="71999.KPaMU14_06815"/>
<dbReference type="CDD" id="cd04301">
    <property type="entry name" value="NAT_SF"/>
    <property type="match status" value="1"/>
</dbReference>
<dbReference type="RefSeq" id="WP_006215856.1">
    <property type="nucleotide sequence ID" value="NZ_ANHZ02000041.1"/>
</dbReference>
<feature type="domain" description="N-acetyltransferase" evidence="3">
    <location>
        <begin position="23"/>
        <end position="178"/>
    </location>
</feature>
<organism evidence="4 5">
    <name type="scientific">Kocuria palustris PEL</name>
    <dbReference type="NCBI Taxonomy" id="1236550"/>
    <lineage>
        <taxon>Bacteria</taxon>
        <taxon>Bacillati</taxon>
        <taxon>Actinomycetota</taxon>
        <taxon>Actinomycetes</taxon>
        <taxon>Micrococcales</taxon>
        <taxon>Micrococcaceae</taxon>
        <taxon>Kocuria</taxon>
    </lineage>
</organism>
<dbReference type="PROSITE" id="PS51186">
    <property type="entry name" value="GNAT"/>
    <property type="match status" value="1"/>
</dbReference>
<sequence length="178" mass="19191">MTGKIVLVGRTADLVARSGKSLLNTRPASSEDIPALAELYAAAYQASSTPDDSNVTSPEEAREILTKLFDGEFGRLLPEASPVVADEDDDIVAAALVVEQRTGGGVPEDPYLFELFTHASHRRQGLAEQLVRSSAAALAEAGHERLSLRIPEDNSPALALYLTLDFSRWQEAAEEDEI</sequence>
<protein>
    <submittedName>
        <fullName evidence="4">Acetyltransferase</fullName>
    </submittedName>
</protein>
<dbReference type="Gene3D" id="3.40.630.30">
    <property type="match status" value="1"/>
</dbReference>
<gene>
    <name evidence="4" type="ORF">C884_01981</name>
</gene>
<dbReference type="InterPro" id="IPR050832">
    <property type="entry name" value="Bact_Acetyltransf"/>
</dbReference>
<name>M2XRP0_9MICC</name>
<dbReference type="AlphaFoldDB" id="M2XRP0"/>
<evidence type="ECO:0000256" key="2">
    <source>
        <dbReference type="ARBA" id="ARBA00023315"/>
    </source>
</evidence>
<dbReference type="InterPro" id="IPR016181">
    <property type="entry name" value="Acyl_CoA_acyltransferase"/>
</dbReference>
<comment type="caution">
    <text evidence="4">The sequence shown here is derived from an EMBL/GenBank/DDBJ whole genome shotgun (WGS) entry which is preliminary data.</text>
</comment>
<proteinExistence type="predicted"/>
<keyword evidence="2" id="KW-0012">Acyltransferase</keyword>
<dbReference type="GO" id="GO:0016747">
    <property type="term" value="F:acyltransferase activity, transferring groups other than amino-acyl groups"/>
    <property type="evidence" value="ECO:0007669"/>
    <property type="project" value="InterPro"/>
</dbReference>
<evidence type="ECO:0000313" key="5">
    <source>
        <dbReference type="Proteomes" id="UP000009877"/>
    </source>
</evidence>
<dbReference type="PANTHER" id="PTHR43877">
    <property type="entry name" value="AMINOALKYLPHOSPHONATE N-ACETYLTRANSFERASE-RELATED-RELATED"/>
    <property type="match status" value="1"/>
</dbReference>
<dbReference type="InterPro" id="IPR000182">
    <property type="entry name" value="GNAT_dom"/>
</dbReference>
<accession>M2XRP0</accession>
<dbReference type="Pfam" id="PF00583">
    <property type="entry name" value="Acetyltransf_1"/>
    <property type="match status" value="1"/>
</dbReference>
<evidence type="ECO:0000256" key="1">
    <source>
        <dbReference type="ARBA" id="ARBA00022679"/>
    </source>
</evidence>
<keyword evidence="1" id="KW-0808">Transferase</keyword>
<dbReference type="SUPFAM" id="SSF55729">
    <property type="entry name" value="Acyl-CoA N-acyltransferases (Nat)"/>
    <property type="match status" value="1"/>
</dbReference>